<reference evidence="2" key="2">
    <citation type="submission" date="2015-01" db="EMBL/GenBank/DDBJ databases">
        <title>Evolutionary Origins and Diversification of the Mycorrhizal Mutualists.</title>
        <authorList>
            <consortium name="DOE Joint Genome Institute"/>
            <consortium name="Mycorrhizal Genomics Consortium"/>
            <person name="Kohler A."/>
            <person name="Kuo A."/>
            <person name="Nagy L.G."/>
            <person name="Floudas D."/>
            <person name="Copeland A."/>
            <person name="Barry K.W."/>
            <person name="Cichocki N."/>
            <person name="Veneault-Fourrey C."/>
            <person name="LaButti K."/>
            <person name="Lindquist E.A."/>
            <person name="Lipzen A."/>
            <person name="Lundell T."/>
            <person name="Morin E."/>
            <person name="Murat C."/>
            <person name="Riley R."/>
            <person name="Ohm R."/>
            <person name="Sun H."/>
            <person name="Tunlid A."/>
            <person name="Henrissat B."/>
            <person name="Grigoriev I.V."/>
            <person name="Hibbett D.S."/>
            <person name="Martin F."/>
        </authorList>
    </citation>
    <scope>NUCLEOTIDE SEQUENCE [LARGE SCALE GENOMIC DNA]</scope>
    <source>
        <strain evidence="2">Marx 270</strain>
    </source>
</reference>
<name>A0A0C3NVM8_PISTI</name>
<accession>A0A0C3NVM8</accession>
<evidence type="ECO:0000313" key="2">
    <source>
        <dbReference type="Proteomes" id="UP000054217"/>
    </source>
</evidence>
<evidence type="ECO:0000313" key="1">
    <source>
        <dbReference type="EMBL" id="KIN99273.1"/>
    </source>
</evidence>
<dbReference type="Proteomes" id="UP000054217">
    <property type="component" value="Unassembled WGS sequence"/>
</dbReference>
<dbReference type="AlphaFoldDB" id="A0A0C3NVM8"/>
<gene>
    <name evidence="1" type="ORF">M404DRAFT_815056</name>
</gene>
<dbReference type="EMBL" id="KN832006">
    <property type="protein sequence ID" value="KIN99273.1"/>
    <property type="molecule type" value="Genomic_DNA"/>
</dbReference>
<dbReference type="HOGENOM" id="CLU_1856115_0_0_1"/>
<reference evidence="1 2" key="1">
    <citation type="submission" date="2014-04" db="EMBL/GenBank/DDBJ databases">
        <authorList>
            <consortium name="DOE Joint Genome Institute"/>
            <person name="Kuo A."/>
            <person name="Kohler A."/>
            <person name="Costa M.D."/>
            <person name="Nagy L.G."/>
            <person name="Floudas D."/>
            <person name="Copeland A."/>
            <person name="Barry K.W."/>
            <person name="Cichocki N."/>
            <person name="Veneault-Fourrey C."/>
            <person name="LaButti K."/>
            <person name="Lindquist E.A."/>
            <person name="Lipzen A."/>
            <person name="Lundell T."/>
            <person name="Morin E."/>
            <person name="Murat C."/>
            <person name="Sun H."/>
            <person name="Tunlid A."/>
            <person name="Henrissat B."/>
            <person name="Grigoriev I.V."/>
            <person name="Hibbett D.S."/>
            <person name="Martin F."/>
            <person name="Nordberg H.P."/>
            <person name="Cantor M.N."/>
            <person name="Hua S.X."/>
        </authorList>
    </citation>
    <scope>NUCLEOTIDE SEQUENCE [LARGE SCALE GENOMIC DNA]</scope>
    <source>
        <strain evidence="1 2">Marx 270</strain>
    </source>
</reference>
<keyword evidence="2" id="KW-1185">Reference proteome</keyword>
<sequence length="138" mass="15642">MTFRHMEISAYITFSKRVVKEVVRRVDVESDFEGQGLKCAGHGLPRTCEWLCRVGSANRTDTLVFGHYGPLVCLALTSCRVALQLRRAAPLMHMRSESYVISCNSTFIRPSIQYRQRCSHADPPLMKEDSLEARGVVH</sequence>
<proteinExistence type="predicted"/>
<dbReference type="InParanoid" id="A0A0C3NVM8"/>
<dbReference type="OrthoDB" id="2705990at2759"/>
<protein>
    <submittedName>
        <fullName evidence="1">Uncharacterized protein</fullName>
    </submittedName>
</protein>
<organism evidence="1 2">
    <name type="scientific">Pisolithus tinctorius Marx 270</name>
    <dbReference type="NCBI Taxonomy" id="870435"/>
    <lineage>
        <taxon>Eukaryota</taxon>
        <taxon>Fungi</taxon>
        <taxon>Dikarya</taxon>
        <taxon>Basidiomycota</taxon>
        <taxon>Agaricomycotina</taxon>
        <taxon>Agaricomycetes</taxon>
        <taxon>Agaricomycetidae</taxon>
        <taxon>Boletales</taxon>
        <taxon>Sclerodermatineae</taxon>
        <taxon>Pisolithaceae</taxon>
        <taxon>Pisolithus</taxon>
    </lineage>
</organism>